<organism evidence="1 2">
    <name type="scientific">Meloidogyne enterolobii</name>
    <name type="common">Root-knot nematode worm</name>
    <name type="synonym">Meloidogyne mayaguensis</name>
    <dbReference type="NCBI Taxonomy" id="390850"/>
    <lineage>
        <taxon>Eukaryota</taxon>
        <taxon>Metazoa</taxon>
        <taxon>Ecdysozoa</taxon>
        <taxon>Nematoda</taxon>
        <taxon>Chromadorea</taxon>
        <taxon>Rhabditida</taxon>
        <taxon>Tylenchina</taxon>
        <taxon>Tylenchomorpha</taxon>
        <taxon>Tylenchoidea</taxon>
        <taxon>Meloidogynidae</taxon>
        <taxon>Meloidogyninae</taxon>
        <taxon>Meloidogyne</taxon>
    </lineage>
</organism>
<evidence type="ECO:0000313" key="2">
    <source>
        <dbReference type="Proteomes" id="UP001497535"/>
    </source>
</evidence>
<keyword evidence="2" id="KW-1185">Reference proteome</keyword>
<proteinExistence type="predicted"/>
<name>A0ACB1AZ06_MELEN</name>
<dbReference type="EMBL" id="CAVMJV010000127">
    <property type="protein sequence ID" value="CAK5107733.1"/>
    <property type="molecule type" value="Genomic_DNA"/>
</dbReference>
<protein>
    <submittedName>
        <fullName evidence="1">Uncharacterized protein</fullName>
    </submittedName>
</protein>
<gene>
    <name evidence="1" type="ORF">MENTE1834_LOCUS43779</name>
</gene>
<accession>A0ACB1AZ06</accession>
<dbReference type="Proteomes" id="UP001497535">
    <property type="component" value="Unassembled WGS sequence"/>
</dbReference>
<sequence>MSTRPLTVTAGTPLRQQTTPILFQNNLENWGPNRLPQCPFWATYCNFPLYGRLLQELCPQTCAAAFQKSAFSYSNLRMQNPMFNKNVKRRRRR</sequence>
<evidence type="ECO:0000313" key="1">
    <source>
        <dbReference type="EMBL" id="CAK5107733.1"/>
    </source>
</evidence>
<reference evidence="1" key="1">
    <citation type="submission" date="2023-11" db="EMBL/GenBank/DDBJ databases">
        <authorList>
            <person name="Poullet M."/>
        </authorList>
    </citation>
    <scope>NUCLEOTIDE SEQUENCE</scope>
    <source>
        <strain evidence="1">E1834</strain>
    </source>
</reference>
<comment type="caution">
    <text evidence="1">The sequence shown here is derived from an EMBL/GenBank/DDBJ whole genome shotgun (WGS) entry which is preliminary data.</text>
</comment>